<proteinExistence type="predicted"/>
<dbReference type="EMBL" id="QOUI01000009">
    <property type="protein sequence ID" value="RCK68760.1"/>
    <property type="molecule type" value="Genomic_DNA"/>
</dbReference>
<name>A0A367YSI5_9ACTN</name>
<dbReference type="InterPro" id="IPR017500">
    <property type="entry name" value="Phage_infect_YhgE_N"/>
</dbReference>
<dbReference type="Gene3D" id="1.10.287.950">
    <property type="entry name" value="Methyl-accepting chemotaxis protein"/>
    <property type="match status" value="2"/>
</dbReference>
<dbReference type="InterPro" id="IPR013525">
    <property type="entry name" value="ABC2_TM"/>
</dbReference>
<dbReference type="AlphaFoldDB" id="A0A367YSI5"/>
<dbReference type="NCBIfam" id="TIGR03061">
    <property type="entry name" value="pip_yhgE_Nterm"/>
    <property type="match status" value="1"/>
</dbReference>
<feature type="transmembrane region" description="Helical" evidence="5">
    <location>
        <begin position="909"/>
        <end position="928"/>
    </location>
</feature>
<dbReference type="InterPro" id="IPR023908">
    <property type="entry name" value="xxxLxxG_rpt"/>
</dbReference>
<dbReference type="RefSeq" id="WP_114127386.1">
    <property type="nucleotide sequence ID" value="NZ_QOUI01000009.1"/>
</dbReference>
<sequence length="944" mass="93844">MLSFERADRSRGVTWWSLVGLVLVPVIVAAGFLWATWGSDDRLDRVQAAVVNLDEGTEVNGQRVPLGRQLAAGLVDSEEENFTWTLTDSEDAESGLASGRYAAVVTIPENFSEAATSYGGEAAEAEQAEIDVRTSEITGIADGAIGQTVGNVAVATLNTELTKTYLDNIYLGFNDIADQFGTVADGAGDLADGAEQLAEGTEQSAEGAGQLSDGLSQLGTAGGELATGGQELASGAAQLAAGGPALADGASQLADGTGQLAAGGPALSEGATQLAGGVSQLAGGGPALADGATQLAGGVSRLAENGPALADGATQLADGVSQLAENGPALSDGATQLADGTGQLAEGVPALTEGAAQLGEGATAYAQGVEQYTDGVGQAAAGVGELNDQLQAGLGGADVSGPSEEELEQLTGGATEIAEGIGGLDEGLRQYQSGFADLAENGLPDGAVECPDQLDDEACEVFQQGVQAGSRATATQAVAGLGEADDPSSLRGGVAALAAGSDEFAEGIGELGTQLGALGGLGEQLQQLVDGVDQLNQGLTELDQNGAQLVTGAEELAGGATGLSTGIEQLGTGITELDAGAGELASGITQYTDGVTQLDAGAGELASGITQYTDGITQLDAGAGQLASGITQYTDGITQLDSGAGQLASGITQYTDGVTQLSTGLGGYVAGIVQYTDGVAQSATGAGQLAEGLGQLDDGAGQLADGSRELADGLAEGATQIPTYDDSERENLASVVAEPVTTGDESVDLLPIAASTSLLMVLALWLGGLATFLVVQAVSARTWMSSRPSWQLALLAIAPGAAVAAVQAVALTIVGQVVLDLSAGRVVGLLLLLLLIGWTFVGLNHALVAWLGGVGRVLSVTVAVLTAAGAITSAVPALFDTIRPLLPTSPALDAIRALLTDGPGLGGNVMTVVVWLLIAVAASVLAVLRQRTVKPVTLLRPRTA</sequence>
<dbReference type="Proteomes" id="UP000252770">
    <property type="component" value="Unassembled WGS sequence"/>
</dbReference>
<evidence type="ECO:0000256" key="3">
    <source>
        <dbReference type="ARBA" id="ARBA00022989"/>
    </source>
</evidence>
<comment type="caution">
    <text evidence="7">The sequence shown here is derived from an EMBL/GenBank/DDBJ whole genome shotgun (WGS) entry which is preliminary data.</text>
</comment>
<dbReference type="InterPro" id="IPR051328">
    <property type="entry name" value="T7SS_ABC-Transporter"/>
</dbReference>
<evidence type="ECO:0000259" key="6">
    <source>
        <dbReference type="Pfam" id="PF12698"/>
    </source>
</evidence>
<protein>
    <submittedName>
        <fullName evidence="7">YhgE/Pip domain-containing protein</fullName>
    </submittedName>
</protein>
<feature type="transmembrane region" description="Helical" evidence="5">
    <location>
        <begin position="792"/>
        <end position="814"/>
    </location>
</feature>
<reference evidence="7 8" key="1">
    <citation type="submission" date="2018-07" db="EMBL/GenBank/DDBJ databases">
        <title>Desertimonas flava gen. nov. sp. nov.</title>
        <authorList>
            <person name="Liu S."/>
        </authorList>
    </citation>
    <scope>NUCLEOTIDE SEQUENCE [LARGE SCALE GENOMIC DNA]</scope>
    <source>
        <strain evidence="7 8">16Sb5-5</strain>
    </source>
</reference>
<feature type="transmembrane region" description="Helical" evidence="5">
    <location>
        <begin position="826"/>
        <end position="850"/>
    </location>
</feature>
<dbReference type="NCBIfam" id="TIGR03057">
    <property type="entry name" value="xxxLxxG_by_4"/>
    <property type="match status" value="17"/>
</dbReference>
<dbReference type="GO" id="GO:0140359">
    <property type="term" value="F:ABC-type transporter activity"/>
    <property type="evidence" value="ECO:0007669"/>
    <property type="project" value="InterPro"/>
</dbReference>
<feature type="transmembrane region" description="Helical" evidence="5">
    <location>
        <begin position="857"/>
        <end position="879"/>
    </location>
</feature>
<feature type="transmembrane region" description="Helical" evidence="5">
    <location>
        <begin position="758"/>
        <end position="780"/>
    </location>
</feature>
<dbReference type="PANTHER" id="PTHR43077">
    <property type="entry name" value="TRANSPORT PERMEASE YVFS-RELATED"/>
    <property type="match status" value="1"/>
</dbReference>
<evidence type="ECO:0000313" key="8">
    <source>
        <dbReference type="Proteomes" id="UP000252770"/>
    </source>
</evidence>
<dbReference type="GO" id="GO:0016020">
    <property type="term" value="C:membrane"/>
    <property type="evidence" value="ECO:0007669"/>
    <property type="project" value="UniProtKB-SubCell"/>
</dbReference>
<dbReference type="Pfam" id="PF12698">
    <property type="entry name" value="ABC2_membrane_3"/>
    <property type="match status" value="1"/>
</dbReference>
<keyword evidence="3 5" id="KW-1133">Transmembrane helix</keyword>
<feature type="domain" description="ABC-2 type transporter transmembrane" evidence="6">
    <location>
        <begin position="15"/>
        <end position="168"/>
    </location>
</feature>
<feature type="transmembrane region" description="Helical" evidence="5">
    <location>
        <begin position="12"/>
        <end position="37"/>
    </location>
</feature>
<evidence type="ECO:0000313" key="7">
    <source>
        <dbReference type="EMBL" id="RCK68760.1"/>
    </source>
</evidence>
<dbReference type="InterPro" id="IPR011049">
    <property type="entry name" value="Serralysin-like_metalloprot_C"/>
</dbReference>
<dbReference type="PANTHER" id="PTHR43077:SF10">
    <property type="entry name" value="TRANSPORT PERMEASE PROTEIN"/>
    <property type="match status" value="1"/>
</dbReference>
<dbReference type="SUPFAM" id="SSF101967">
    <property type="entry name" value="Adhesin YadA, collagen-binding domain"/>
    <property type="match status" value="1"/>
</dbReference>
<evidence type="ECO:0000256" key="1">
    <source>
        <dbReference type="ARBA" id="ARBA00004141"/>
    </source>
</evidence>
<comment type="subcellular location">
    <subcellularLocation>
        <location evidence="1">Membrane</location>
        <topology evidence="1">Multi-pass membrane protein</topology>
    </subcellularLocation>
</comment>
<evidence type="ECO:0000256" key="5">
    <source>
        <dbReference type="SAM" id="Phobius"/>
    </source>
</evidence>
<gene>
    <name evidence="7" type="ORF">DT076_14355</name>
</gene>
<accession>A0A367YSI5</accession>
<keyword evidence="8" id="KW-1185">Reference proteome</keyword>
<keyword evidence="2 5" id="KW-0812">Transmembrane</keyword>
<organism evidence="7 8">
    <name type="scientific">Desertihabitans brevis</name>
    <dbReference type="NCBI Taxonomy" id="2268447"/>
    <lineage>
        <taxon>Bacteria</taxon>
        <taxon>Bacillati</taxon>
        <taxon>Actinomycetota</taxon>
        <taxon>Actinomycetes</taxon>
        <taxon>Propionibacteriales</taxon>
        <taxon>Propionibacteriaceae</taxon>
        <taxon>Desertihabitans</taxon>
    </lineage>
</organism>
<keyword evidence="4 5" id="KW-0472">Membrane</keyword>
<dbReference type="Gene3D" id="3.40.1710.10">
    <property type="entry name" value="abc type-2 transporter like domain"/>
    <property type="match status" value="1"/>
</dbReference>
<evidence type="ECO:0000256" key="2">
    <source>
        <dbReference type="ARBA" id="ARBA00022692"/>
    </source>
</evidence>
<evidence type="ECO:0000256" key="4">
    <source>
        <dbReference type="ARBA" id="ARBA00023136"/>
    </source>
</evidence>